<feature type="chain" id="PRO_5043467502" description="receptor protein-tyrosine kinase" evidence="14">
    <location>
        <begin position="22"/>
        <end position="1449"/>
    </location>
</feature>
<evidence type="ECO:0000256" key="8">
    <source>
        <dbReference type="ARBA" id="ARBA00023136"/>
    </source>
</evidence>
<dbReference type="InterPro" id="IPR008266">
    <property type="entry name" value="Tyr_kinase_AS"/>
</dbReference>
<dbReference type="OrthoDB" id="3256376at2759"/>
<dbReference type="SUPFAM" id="SSF56112">
    <property type="entry name" value="Protein kinase-like (PK-like)"/>
    <property type="match status" value="1"/>
</dbReference>
<dbReference type="PANTHER" id="PTHR24416">
    <property type="entry name" value="TYROSINE-PROTEIN KINASE RECEPTOR"/>
    <property type="match status" value="1"/>
</dbReference>
<evidence type="ECO:0000256" key="14">
    <source>
        <dbReference type="SAM" id="SignalP"/>
    </source>
</evidence>
<dbReference type="EMBL" id="OB663285">
    <property type="protein sequence ID" value="CAD7231213.1"/>
    <property type="molecule type" value="Genomic_DNA"/>
</dbReference>
<organism evidence="15">
    <name type="scientific">Cyprideis torosa</name>
    <dbReference type="NCBI Taxonomy" id="163714"/>
    <lineage>
        <taxon>Eukaryota</taxon>
        <taxon>Metazoa</taxon>
        <taxon>Ecdysozoa</taxon>
        <taxon>Arthropoda</taxon>
        <taxon>Crustacea</taxon>
        <taxon>Oligostraca</taxon>
        <taxon>Ostracoda</taxon>
        <taxon>Podocopa</taxon>
        <taxon>Podocopida</taxon>
        <taxon>Cytherocopina</taxon>
        <taxon>Cytheroidea</taxon>
        <taxon>Cytherideidae</taxon>
        <taxon>Cyprideis</taxon>
    </lineage>
</organism>
<protein>
    <recommendedName>
        <fullName evidence="2">receptor protein-tyrosine kinase</fullName>
        <ecNumber evidence="2">2.7.10.1</ecNumber>
    </recommendedName>
</protein>
<feature type="region of interest" description="Disordered" evidence="12">
    <location>
        <begin position="1248"/>
        <end position="1296"/>
    </location>
</feature>
<keyword evidence="7 13" id="KW-1133">Transmembrane helix</keyword>
<feature type="transmembrane region" description="Helical" evidence="13">
    <location>
        <begin position="460"/>
        <end position="480"/>
    </location>
</feature>
<feature type="region of interest" description="Disordered" evidence="12">
    <location>
        <begin position="1319"/>
        <end position="1341"/>
    </location>
</feature>
<feature type="region of interest" description="Disordered" evidence="12">
    <location>
        <begin position="1048"/>
        <end position="1096"/>
    </location>
</feature>
<dbReference type="Gene3D" id="2.60.40.10">
    <property type="entry name" value="Immunoglobulins"/>
    <property type="match status" value="1"/>
</dbReference>
<evidence type="ECO:0000256" key="7">
    <source>
        <dbReference type="ARBA" id="ARBA00022989"/>
    </source>
</evidence>
<feature type="compositionally biased region" description="Low complexity" evidence="12">
    <location>
        <begin position="840"/>
        <end position="855"/>
    </location>
</feature>
<dbReference type="InterPro" id="IPR017441">
    <property type="entry name" value="Protein_kinase_ATP_BS"/>
</dbReference>
<evidence type="ECO:0000256" key="2">
    <source>
        <dbReference type="ARBA" id="ARBA00011902"/>
    </source>
</evidence>
<feature type="region of interest" description="Disordered" evidence="12">
    <location>
        <begin position="1119"/>
        <end position="1141"/>
    </location>
</feature>
<feature type="signal peptide" evidence="14">
    <location>
        <begin position="1"/>
        <end position="21"/>
    </location>
</feature>
<evidence type="ECO:0000256" key="12">
    <source>
        <dbReference type="SAM" id="MobiDB-lite"/>
    </source>
</evidence>
<keyword evidence="5" id="KW-0677">Repeat</keyword>
<keyword evidence="4 13" id="KW-0812">Transmembrane</keyword>
<dbReference type="GO" id="GO:0004714">
    <property type="term" value="F:transmembrane receptor protein tyrosine kinase activity"/>
    <property type="evidence" value="ECO:0007669"/>
    <property type="project" value="UniProtKB-EC"/>
</dbReference>
<dbReference type="SMART" id="SM00219">
    <property type="entry name" value="TyrKc"/>
    <property type="match status" value="1"/>
</dbReference>
<keyword evidence="10" id="KW-0325">Glycoprotein</keyword>
<dbReference type="CDD" id="cd00063">
    <property type="entry name" value="FN3"/>
    <property type="match status" value="1"/>
</dbReference>
<dbReference type="Gene3D" id="1.10.510.10">
    <property type="entry name" value="Transferase(Phosphotransferase) domain 1"/>
    <property type="match status" value="1"/>
</dbReference>
<feature type="region of interest" description="Disordered" evidence="12">
    <location>
        <begin position="916"/>
        <end position="941"/>
    </location>
</feature>
<dbReference type="InterPro" id="IPR000719">
    <property type="entry name" value="Prot_kinase_dom"/>
</dbReference>
<comment type="catalytic activity">
    <reaction evidence="11">
        <text>L-tyrosyl-[protein] + ATP = O-phospho-L-tyrosyl-[protein] + ADP + H(+)</text>
        <dbReference type="Rhea" id="RHEA:10596"/>
        <dbReference type="Rhea" id="RHEA-COMP:10136"/>
        <dbReference type="Rhea" id="RHEA-COMP:20101"/>
        <dbReference type="ChEBI" id="CHEBI:15378"/>
        <dbReference type="ChEBI" id="CHEBI:30616"/>
        <dbReference type="ChEBI" id="CHEBI:46858"/>
        <dbReference type="ChEBI" id="CHEBI:61978"/>
        <dbReference type="ChEBI" id="CHEBI:456216"/>
        <dbReference type="EC" id="2.7.10.1"/>
    </reaction>
</comment>
<keyword evidence="8 13" id="KW-0472">Membrane</keyword>
<dbReference type="InterPro" id="IPR036116">
    <property type="entry name" value="FN3_sf"/>
</dbReference>
<evidence type="ECO:0000256" key="6">
    <source>
        <dbReference type="ARBA" id="ARBA00022777"/>
    </source>
</evidence>
<keyword evidence="6" id="KW-0418">Kinase</keyword>
<proteinExistence type="predicted"/>
<evidence type="ECO:0000256" key="3">
    <source>
        <dbReference type="ARBA" id="ARBA00022679"/>
    </source>
</evidence>
<evidence type="ECO:0000313" key="15">
    <source>
        <dbReference type="EMBL" id="CAD7231213.1"/>
    </source>
</evidence>
<comment type="subcellular location">
    <subcellularLocation>
        <location evidence="1">Membrane</location>
        <topology evidence="1">Single-pass membrane protein</topology>
    </subcellularLocation>
</comment>
<evidence type="ECO:0000256" key="11">
    <source>
        <dbReference type="ARBA" id="ARBA00051243"/>
    </source>
</evidence>
<dbReference type="PANTHER" id="PTHR24416:SF611">
    <property type="entry name" value="TYROSINE-PROTEIN KINASE TRANSMEMBRANE RECEPTOR ROR"/>
    <property type="match status" value="1"/>
</dbReference>
<sequence length="1449" mass="159512">MRRCVTFQWCLCLFTLNAAIAARESQAELIAEVKKTACKLRCYAERGRVRETEAKVADQFRSYYLLKDCVNAPGDECKKCESRCESHGDIARNGTLEKSGPENQLTTKPVLHCREFRDDSLVELFIRWNRTDAVEGPLAVFLGNRSCFPSETKSECEAKNFTYYRDPMFHGMFPINVHLGTRIQLKLVAVSPLGVMSAVPPQSDWIDAGAPPSVTPPPVTWANVTKFIVQGERLSAVVRWLPNADFSCSYKLFWMRDTGKRYYLYDLGETPWETAFVHVLQGLHYDSNYHVDIIALSSDPRRRYNESPKYTVSFSTPSCLEANHYNLSVCKPPPPRNLIVSLEGQDVAVTWKPPRGGAINPSSREVDGSPILNYELALIDTAFPALVPIQAEVNGTTLSYRFKGVVDDPTGSRRSRFEVRVCAVSVAGKGDDIVEVLNLAPSSLFSKFKGRRHEEVGSPLLLLSVLLMSLIVALGILYGLKSGLKQRKIWWRKKYLKGRSAHAFNPTYEKDVEVPTVVVDAFEVRGEELELFETIGEGAFGVVKRGLLSRGPQPEVVAVKMLKPNAAEEDRRALINEFEVMKNIPKHDFLVNLLAAVTVTDSPCLVLEFCPLGDLRSYLVAFRKELLQMSLQKTRPVTTTYQPKPQIGDEHSPAEAVASEGSSVCSGDIEYTVLPSASGELWNGRAQVERMASLNDSGVVCQSVSTSSSRESVAFGVDQMLSIAWQVSKGMEFLANNKIIHRDLATRNVLMVSEQRVKISDFGMSRDVYERNLYRMKQSGRIDKLCFLRAECVFVSVTMSDSGSDSRDETPSPKPRSYDKGHGSSTSVGAIAGRDRIYRRGGSPSSRSPSGSPSPQSSPPRRTEHDLEKVDPLQAKLIKIAQDKVKTAREGDRVLCSPFCWKCNIYASGFKRDVASSVGTPEETSPLGPEAPRDRGQDPPVVEADLEDIDPGLEALAGIDGDPAGQGRGDLAPETATMVDIMVEVVIPLNAMIVAEEADLEAVIATGEEEEGNDVTCHNVVPDIAPLFRIWHRARFLFLSRRCQHVGGSSRHHYRRHRRSRSRSQEKKSPRRSTTPTEKKSSAASSENRVAGISSPTPLFPNPIASLLAPPSLVTNPTLSAAPNAAGQLRSPPSPIDTSQQNCPISESAILEAQERARQIAAQIGQGRGDLAPETATMVDIMVEVVIPLNAMIVAEEADLEAVIATGEEEEGNDVTCHNVVPDIAPLFRIWHRARFLFLSRRCQHVGGSSRHHYRRHRRSRSRSQEKKSPRRSTTPTEKKSSAAPPENRVAGISSPTPLFPNPIASLLAPPSLVTNPTLSAAPNAAGQLRSPPSPIDTSQQNCPISESAILEAQERARQIAAQIGAKVKSANANVPNIPSYYNPEAVDTTKIAAQVQKRKLLWSKKEDKTPTKTLWSATTFDKDDQGKVSAKFKKLMGIKDDDSAGTSS</sequence>
<dbReference type="PROSITE" id="PS00109">
    <property type="entry name" value="PROTEIN_KINASE_TYR"/>
    <property type="match status" value="1"/>
</dbReference>
<dbReference type="InterPro" id="IPR050122">
    <property type="entry name" value="RTK"/>
</dbReference>
<dbReference type="Pfam" id="PF07714">
    <property type="entry name" value="PK_Tyr_Ser-Thr"/>
    <property type="match status" value="1"/>
</dbReference>
<dbReference type="GO" id="GO:0007169">
    <property type="term" value="P:cell surface receptor protein tyrosine kinase signaling pathway"/>
    <property type="evidence" value="ECO:0007669"/>
    <property type="project" value="TreeGrafter"/>
</dbReference>
<feature type="non-terminal residue" evidence="15">
    <location>
        <position position="1"/>
    </location>
</feature>
<feature type="compositionally biased region" description="Basic and acidic residues" evidence="12">
    <location>
        <begin position="861"/>
        <end position="870"/>
    </location>
</feature>
<dbReference type="InterPro" id="IPR011009">
    <property type="entry name" value="Kinase-like_dom_sf"/>
</dbReference>
<feature type="compositionally biased region" description="Basic and acidic residues" evidence="12">
    <location>
        <begin position="804"/>
        <end position="822"/>
    </location>
</feature>
<accession>A0A7R8ZTI1</accession>
<dbReference type="PROSITE" id="PS50011">
    <property type="entry name" value="PROTEIN_KINASE_DOM"/>
    <property type="match status" value="1"/>
</dbReference>
<dbReference type="Gene3D" id="3.30.200.20">
    <property type="entry name" value="Phosphorylase Kinase, domain 1"/>
    <property type="match status" value="1"/>
</dbReference>
<dbReference type="GO" id="GO:0005524">
    <property type="term" value="F:ATP binding"/>
    <property type="evidence" value="ECO:0007669"/>
    <property type="project" value="UniProtKB-UniRule"/>
</dbReference>
<dbReference type="EC" id="2.7.10.1" evidence="2"/>
<dbReference type="SUPFAM" id="SSF49265">
    <property type="entry name" value="Fibronectin type III"/>
    <property type="match status" value="1"/>
</dbReference>
<evidence type="ECO:0000256" key="1">
    <source>
        <dbReference type="ARBA" id="ARBA00004167"/>
    </source>
</evidence>
<keyword evidence="14" id="KW-0732">Signal</keyword>
<keyword evidence="9" id="KW-0675">Receptor</keyword>
<evidence type="ECO:0000256" key="13">
    <source>
        <dbReference type="SAM" id="Phobius"/>
    </source>
</evidence>
<dbReference type="SMART" id="SM00060">
    <property type="entry name" value="FN3"/>
    <property type="match status" value="2"/>
</dbReference>
<dbReference type="PROSITE" id="PS00107">
    <property type="entry name" value="PROTEIN_KINASE_ATP"/>
    <property type="match status" value="1"/>
</dbReference>
<dbReference type="GO" id="GO:0005886">
    <property type="term" value="C:plasma membrane"/>
    <property type="evidence" value="ECO:0007669"/>
    <property type="project" value="TreeGrafter"/>
</dbReference>
<dbReference type="InterPro" id="IPR013783">
    <property type="entry name" value="Ig-like_fold"/>
</dbReference>
<keyword evidence="3" id="KW-0808">Transferase</keyword>
<gene>
    <name evidence="15" type="ORF">CTOB1V02_LOCUS9065</name>
</gene>
<dbReference type="InterPro" id="IPR003961">
    <property type="entry name" value="FN3_dom"/>
</dbReference>
<evidence type="ECO:0000256" key="4">
    <source>
        <dbReference type="ARBA" id="ARBA00022692"/>
    </source>
</evidence>
<dbReference type="InterPro" id="IPR001245">
    <property type="entry name" value="Ser-Thr/Tyr_kinase_cat_dom"/>
</dbReference>
<feature type="region of interest" description="Disordered" evidence="12">
    <location>
        <begin position="800"/>
        <end position="870"/>
    </location>
</feature>
<evidence type="ECO:0000256" key="5">
    <source>
        <dbReference type="ARBA" id="ARBA00022737"/>
    </source>
</evidence>
<evidence type="ECO:0000256" key="10">
    <source>
        <dbReference type="ARBA" id="ARBA00023180"/>
    </source>
</evidence>
<name>A0A7R8ZTI1_9CRUS</name>
<dbReference type="InterPro" id="IPR020635">
    <property type="entry name" value="Tyr_kinase_cat_dom"/>
</dbReference>
<reference evidence="15" key="1">
    <citation type="submission" date="2020-11" db="EMBL/GenBank/DDBJ databases">
        <authorList>
            <person name="Tran Van P."/>
        </authorList>
    </citation>
    <scope>NUCLEOTIDE SEQUENCE</scope>
</reference>
<dbReference type="GO" id="GO:0043235">
    <property type="term" value="C:receptor complex"/>
    <property type="evidence" value="ECO:0007669"/>
    <property type="project" value="TreeGrafter"/>
</dbReference>
<evidence type="ECO:0000256" key="9">
    <source>
        <dbReference type="ARBA" id="ARBA00023170"/>
    </source>
</evidence>
<feature type="compositionally biased region" description="Basic residues" evidence="12">
    <location>
        <begin position="1250"/>
        <end position="1262"/>
    </location>
</feature>
<feature type="compositionally biased region" description="Basic residues" evidence="12">
    <location>
        <begin position="1050"/>
        <end position="1062"/>
    </location>
</feature>